<dbReference type="Proteomes" id="UP001595557">
    <property type="component" value="Unassembled WGS sequence"/>
</dbReference>
<protein>
    <submittedName>
        <fullName evidence="1">Uncharacterized protein</fullName>
    </submittedName>
</protein>
<comment type="caution">
    <text evidence="1">The sequence shown here is derived from an EMBL/GenBank/DDBJ whole genome shotgun (WGS) entry which is preliminary data.</text>
</comment>
<evidence type="ECO:0000313" key="1">
    <source>
        <dbReference type="EMBL" id="MFC3167813.1"/>
    </source>
</evidence>
<evidence type="ECO:0000313" key="2">
    <source>
        <dbReference type="Proteomes" id="UP001595557"/>
    </source>
</evidence>
<accession>A0ABV7IE69</accession>
<proteinExistence type="predicted"/>
<name>A0ABV7IE69_9RHOB</name>
<sequence>MIESNIMSDHLVGATIALCRASRIASSKLHDARAAGCPTTVQIILERDVTAIVAQKLPSPATGAELADLIRQLHALAHREMVVHAVDDECCMTPPERRLTYTPEGEIYAEAASALVAYKVALENIWDLQSAEGLILNI</sequence>
<dbReference type="EMBL" id="JBHRTE010000031">
    <property type="protein sequence ID" value="MFC3167813.1"/>
    <property type="molecule type" value="Genomic_DNA"/>
</dbReference>
<gene>
    <name evidence="1" type="ORF">ACFOD7_07105</name>
</gene>
<dbReference type="RefSeq" id="WP_207471773.1">
    <property type="nucleotide sequence ID" value="NZ_JAFNAW010000086.1"/>
</dbReference>
<keyword evidence="2" id="KW-1185">Reference proteome</keyword>
<reference evidence="2" key="1">
    <citation type="journal article" date="2019" name="Int. J. Syst. Evol. Microbiol.">
        <title>The Global Catalogue of Microorganisms (GCM) 10K type strain sequencing project: providing services to taxonomists for standard genome sequencing and annotation.</title>
        <authorList>
            <consortium name="The Broad Institute Genomics Platform"/>
            <consortium name="The Broad Institute Genome Sequencing Center for Infectious Disease"/>
            <person name="Wu L."/>
            <person name="Ma J."/>
        </authorList>
    </citation>
    <scope>NUCLEOTIDE SEQUENCE [LARGE SCALE GENOMIC DNA]</scope>
    <source>
        <strain evidence="2">KCTC 52239</strain>
    </source>
</reference>
<organism evidence="1 2">
    <name type="scientific">Paracoccus fontiphilus</name>
    <dbReference type="NCBI Taxonomy" id="1815556"/>
    <lineage>
        <taxon>Bacteria</taxon>
        <taxon>Pseudomonadati</taxon>
        <taxon>Pseudomonadota</taxon>
        <taxon>Alphaproteobacteria</taxon>
        <taxon>Rhodobacterales</taxon>
        <taxon>Paracoccaceae</taxon>
        <taxon>Paracoccus</taxon>
    </lineage>
</organism>